<accession>A0ABX0XP06</accession>
<dbReference type="Proteomes" id="UP000734218">
    <property type="component" value="Unassembled WGS sequence"/>
</dbReference>
<protein>
    <submittedName>
        <fullName evidence="2">PTS system nitrogen regulatory IIA component</fullName>
    </submittedName>
</protein>
<dbReference type="EMBL" id="JAATJE010000002">
    <property type="protein sequence ID" value="NJC34965.1"/>
    <property type="molecule type" value="Genomic_DNA"/>
</dbReference>
<dbReference type="PANTHER" id="PTHR47738:SF1">
    <property type="entry name" value="NITROGEN REGULATORY PROTEIN"/>
    <property type="match status" value="1"/>
</dbReference>
<evidence type="ECO:0000313" key="3">
    <source>
        <dbReference type="Proteomes" id="UP000734218"/>
    </source>
</evidence>
<feature type="domain" description="PTS EIIA type-2" evidence="1">
    <location>
        <begin position="6"/>
        <end position="149"/>
    </location>
</feature>
<dbReference type="RefSeq" id="WP_167955432.1">
    <property type="nucleotide sequence ID" value="NZ_JAATJE010000002.1"/>
</dbReference>
<organism evidence="2 3">
    <name type="scientific">Sphingomonas jejuensis</name>
    <dbReference type="NCBI Taxonomy" id="904715"/>
    <lineage>
        <taxon>Bacteria</taxon>
        <taxon>Pseudomonadati</taxon>
        <taxon>Pseudomonadota</taxon>
        <taxon>Alphaproteobacteria</taxon>
        <taxon>Sphingomonadales</taxon>
        <taxon>Sphingomonadaceae</taxon>
        <taxon>Sphingomonas</taxon>
    </lineage>
</organism>
<evidence type="ECO:0000259" key="1">
    <source>
        <dbReference type="PROSITE" id="PS51094"/>
    </source>
</evidence>
<proteinExistence type="predicted"/>
<dbReference type="Gene3D" id="3.40.930.10">
    <property type="entry name" value="Mannitol-specific EII, Chain A"/>
    <property type="match status" value="1"/>
</dbReference>
<dbReference type="InterPro" id="IPR016152">
    <property type="entry name" value="PTrfase/Anion_transptr"/>
</dbReference>
<dbReference type="PANTHER" id="PTHR47738">
    <property type="entry name" value="PTS SYSTEM FRUCTOSE-LIKE EIIA COMPONENT-RELATED"/>
    <property type="match status" value="1"/>
</dbReference>
<comment type="caution">
    <text evidence="2">The sequence shown here is derived from an EMBL/GenBank/DDBJ whole genome shotgun (WGS) entry which is preliminary data.</text>
</comment>
<dbReference type="InterPro" id="IPR051541">
    <property type="entry name" value="PTS_SugarTrans_NitroReg"/>
</dbReference>
<gene>
    <name evidence="2" type="ORF">GGR88_002479</name>
</gene>
<reference evidence="2 3" key="1">
    <citation type="submission" date="2020-03" db="EMBL/GenBank/DDBJ databases">
        <title>Genomic Encyclopedia of Type Strains, Phase IV (KMG-IV): sequencing the most valuable type-strain genomes for metagenomic binning, comparative biology and taxonomic classification.</title>
        <authorList>
            <person name="Goeker M."/>
        </authorList>
    </citation>
    <scope>NUCLEOTIDE SEQUENCE [LARGE SCALE GENOMIC DNA]</scope>
    <source>
        <strain evidence="2 3">DSM 27651</strain>
    </source>
</reference>
<dbReference type="PROSITE" id="PS00372">
    <property type="entry name" value="PTS_EIIA_TYPE_2_HIS"/>
    <property type="match status" value="1"/>
</dbReference>
<keyword evidence="3" id="KW-1185">Reference proteome</keyword>
<dbReference type="CDD" id="cd00211">
    <property type="entry name" value="PTS_IIA_fru"/>
    <property type="match status" value="1"/>
</dbReference>
<dbReference type="PROSITE" id="PS51094">
    <property type="entry name" value="PTS_EIIA_TYPE_2"/>
    <property type="match status" value="1"/>
</dbReference>
<name>A0ABX0XP06_9SPHN</name>
<dbReference type="Pfam" id="PF00359">
    <property type="entry name" value="PTS_EIIA_2"/>
    <property type="match status" value="1"/>
</dbReference>
<sequence>MTELSALLAPGAVADSFAAANKKALFVQLGSLAADVAGLEARAVTERLTDRERLGSTGFGGGIAIPHGKVAGLDRIVGLFVRLDRAIDFEAVDDLPVDLVFALLSPPDAGAEHLKALAGVSRRLRDRSFVAKLRGAGSRDALYALLSDTGQRDAA</sequence>
<evidence type="ECO:0000313" key="2">
    <source>
        <dbReference type="EMBL" id="NJC34965.1"/>
    </source>
</evidence>
<dbReference type="SUPFAM" id="SSF55804">
    <property type="entry name" value="Phoshotransferase/anion transport protein"/>
    <property type="match status" value="1"/>
</dbReference>
<dbReference type="InterPro" id="IPR002178">
    <property type="entry name" value="PTS_EIIA_type-2_dom"/>
</dbReference>